<dbReference type="AlphaFoldDB" id="A0A8R7P6L1"/>
<dbReference type="EnsemblPlants" id="TuG1812G0100001438.01.T01">
    <property type="protein sequence ID" value="TuG1812G0100001438.01.T01"/>
    <property type="gene ID" value="TuG1812G0100001438.01"/>
</dbReference>
<accession>A0A8R7P6L1</accession>
<reference evidence="2" key="2">
    <citation type="submission" date="2018-03" db="EMBL/GenBank/DDBJ databases">
        <title>The Triticum urartu genome reveals the dynamic nature of wheat genome evolution.</title>
        <authorList>
            <person name="Ling H."/>
            <person name="Ma B."/>
            <person name="Shi X."/>
            <person name="Liu H."/>
            <person name="Dong L."/>
            <person name="Sun H."/>
            <person name="Cao Y."/>
            <person name="Gao Q."/>
            <person name="Zheng S."/>
            <person name="Li Y."/>
            <person name="Yu Y."/>
            <person name="Du H."/>
            <person name="Qi M."/>
            <person name="Li Y."/>
            <person name="Yu H."/>
            <person name="Cui Y."/>
            <person name="Wang N."/>
            <person name="Chen C."/>
            <person name="Wu H."/>
            <person name="Zhao Y."/>
            <person name="Zhang J."/>
            <person name="Li Y."/>
            <person name="Zhou W."/>
            <person name="Zhang B."/>
            <person name="Hu W."/>
            <person name="Eijk M."/>
            <person name="Tang J."/>
            <person name="Witsenboer H."/>
            <person name="Zhao S."/>
            <person name="Li Z."/>
            <person name="Zhang A."/>
            <person name="Wang D."/>
            <person name="Liang C."/>
        </authorList>
    </citation>
    <scope>NUCLEOTIDE SEQUENCE [LARGE SCALE GENOMIC DNA]</scope>
    <source>
        <strain evidence="2">cv. G1812</strain>
    </source>
</reference>
<evidence type="ECO:0000313" key="3">
    <source>
        <dbReference type="Proteomes" id="UP000015106"/>
    </source>
</evidence>
<keyword evidence="3" id="KW-1185">Reference proteome</keyword>
<proteinExistence type="predicted"/>
<dbReference type="Gramene" id="TuG1812G0100001438.01.T01">
    <property type="protein sequence ID" value="TuG1812G0100001438.01.T01"/>
    <property type="gene ID" value="TuG1812G0100001438.01"/>
</dbReference>
<dbReference type="Proteomes" id="UP000015106">
    <property type="component" value="Chromosome 1"/>
</dbReference>
<reference evidence="3" key="1">
    <citation type="journal article" date="2013" name="Nature">
        <title>Draft genome of the wheat A-genome progenitor Triticum urartu.</title>
        <authorList>
            <person name="Ling H.Q."/>
            <person name="Zhao S."/>
            <person name="Liu D."/>
            <person name="Wang J."/>
            <person name="Sun H."/>
            <person name="Zhang C."/>
            <person name="Fan H."/>
            <person name="Li D."/>
            <person name="Dong L."/>
            <person name="Tao Y."/>
            <person name="Gao C."/>
            <person name="Wu H."/>
            <person name="Li Y."/>
            <person name="Cui Y."/>
            <person name="Guo X."/>
            <person name="Zheng S."/>
            <person name="Wang B."/>
            <person name="Yu K."/>
            <person name="Liang Q."/>
            <person name="Yang W."/>
            <person name="Lou X."/>
            <person name="Chen J."/>
            <person name="Feng M."/>
            <person name="Jian J."/>
            <person name="Zhang X."/>
            <person name="Luo G."/>
            <person name="Jiang Y."/>
            <person name="Liu J."/>
            <person name="Wang Z."/>
            <person name="Sha Y."/>
            <person name="Zhang B."/>
            <person name="Wu H."/>
            <person name="Tang D."/>
            <person name="Shen Q."/>
            <person name="Xue P."/>
            <person name="Zou S."/>
            <person name="Wang X."/>
            <person name="Liu X."/>
            <person name="Wang F."/>
            <person name="Yang Y."/>
            <person name="An X."/>
            <person name="Dong Z."/>
            <person name="Zhang K."/>
            <person name="Zhang X."/>
            <person name="Luo M.C."/>
            <person name="Dvorak J."/>
            <person name="Tong Y."/>
            <person name="Wang J."/>
            <person name="Yang H."/>
            <person name="Li Z."/>
            <person name="Wang D."/>
            <person name="Zhang A."/>
            <person name="Wang J."/>
        </authorList>
    </citation>
    <scope>NUCLEOTIDE SEQUENCE</scope>
    <source>
        <strain evidence="3">cv. G1812</strain>
    </source>
</reference>
<protein>
    <submittedName>
        <fullName evidence="2">Uncharacterized protein</fullName>
    </submittedName>
</protein>
<reference evidence="2" key="3">
    <citation type="submission" date="2022-06" db="UniProtKB">
        <authorList>
            <consortium name="EnsemblPlants"/>
        </authorList>
    </citation>
    <scope>IDENTIFICATION</scope>
</reference>
<name>A0A8R7P6L1_TRIUA</name>
<sequence length="146" mass="16040">THTHTRRRTEGRLLCSIPSSRRTLTSTCASGPHQVDDRSFLVPPCRVEPRSSSFPAPLTDLSVVLGRGLSPASNARLVSLLAPVLNHHRHPETAGDPQYDYGVDDPSFLPEQPDVGAQEPDATVDDDYYYSGGAYYYVQPADDDQE</sequence>
<evidence type="ECO:0000256" key="1">
    <source>
        <dbReference type="SAM" id="MobiDB-lite"/>
    </source>
</evidence>
<organism evidence="2 3">
    <name type="scientific">Triticum urartu</name>
    <name type="common">Red wild einkorn</name>
    <name type="synonym">Crithodium urartu</name>
    <dbReference type="NCBI Taxonomy" id="4572"/>
    <lineage>
        <taxon>Eukaryota</taxon>
        <taxon>Viridiplantae</taxon>
        <taxon>Streptophyta</taxon>
        <taxon>Embryophyta</taxon>
        <taxon>Tracheophyta</taxon>
        <taxon>Spermatophyta</taxon>
        <taxon>Magnoliopsida</taxon>
        <taxon>Liliopsida</taxon>
        <taxon>Poales</taxon>
        <taxon>Poaceae</taxon>
        <taxon>BOP clade</taxon>
        <taxon>Pooideae</taxon>
        <taxon>Triticodae</taxon>
        <taxon>Triticeae</taxon>
        <taxon>Triticinae</taxon>
        <taxon>Triticum</taxon>
    </lineage>
</organism>
<feature type="region of interest" description="Disordered" evidence="1">
    <location>
        <begin position="88"/>
        <end position="124"/>
    </location>
</feature>
<evidence type="ECO:0000313" key="2">
    <source>
        <dbReference type="EnsemblPlants" id="TuG1812G0100001438.01.T01"/>
    </source>
</evidence>